<comment type="caution">
    <text evidence="2">The sequence shown here is derived from an EMBL/GenBank/DDBJ whole genome shotgun (WGS) entry which is preliminary data.</text>
</comment>
<dbReference type="Proteomes" id="UP000030134">
    <property type="component" value="Unassembled WGS sequence"/>
</dbReference>
<evidence type="ECO:0000313" key="3">
    <source>
        <dbReference type="Proteomes" id="UP000030134"/>
    </source>
</evidence>
<evidence type="ECO:0008006" key="4">
    <source>
        <dbReference type="Google" id="ProtNLM"/>
    </source>
</evidence>
<dbReference type="PROSITE" id="PS51257">
    <property type="entry name" value="PROKAR_LIPOPROTEIN"/>
    <property type="match status" value="1"/>
</dbReference>
<dbReference type="OrthoDB" id="1100343at2"/>
<evidence type="ECO:0000313" key="2">
    <source>
        <dbReference type="EMBL" id="KGN97374.1"/>
    </source>
</evidence>
<feature type="chain" id="PRO_5001987093" description="HmuY protein" evidence="1">
    <location>
        <begin position="19"/>
        <end position="226"/>
    </location>
</feature>
<dbReference type="InterPro" id="IPR025921">
    <property type="entry name" value="HmuY"/>
</dbReference>
<name>A0A0A2GAC0_9PORP</name>
<evidence type="ECO:0000256" key="1">
    <source>
        <dbReference type="SAM" id="SignalP"/>
    </source>
</evidence>
<organism evidence="2 3">
    <name type="scientific">Porphyromonas gingivicanis</name>
    <dbReference type="NCBI Taxonomy" id="266762"/>
    <lineage>
        <taxon>Bacteria</taxon>
        <taxon>Pseudomonadati</taxon>
        <taxon>Bacteroidota</taxon>
        <taxon>Bacteroidia</taxon>
        <taxon>Bacteroidales</taxon>
        <taxon>Porphyromonadaceae</taxon>
        <taxon>Porphyromonas</taxon>
    </lineage>
</organism>
<accession>A0A0A2GAC0</accession>
<keyword evidence="3" id="KW-1185">Reference proteome</keyword>
<gene>
    <name evidence="2" type="ORF">HQ36_07400</name>
</gene>
<sequence>MKKLVTWASCAFAAMAIAFTSCKPKQEPNNPNPDPQKPQEQKMIAKTMTIDATDYAKWVYVSLKKGEVVNVTNPKEDLNWDIAFHRYDVRLNGGFSGKGKGAAVKANIKSKKKTPLKDAGNAPAEGWMADVEADVTVSFNPGGGNHASKIERQGLNEVISGKKKGGLPVGGWVDVTMVMGPAYKYSYDIYFVKLADGSVARIKLTDFFDAKIKPGYVTFSYEYPVK</sequence>
<protein>
    <recommendedName>
        <fullName evidence="4">HmuY protein</fullName>
    </recommendedName>
</protein>
<dbReference type="EMBL" id="JQZW01000013">
    <property type="protein sequence ID" value="KGN97374.1"/>
    <property type="molecule type" value="Genomic_DNA"/>
</dbReference>
<dbReference type="RefSeq" id="WP_025843422.1">
    <property type="nucleotide sequence ID" value="NZ_JQZW01000013.1"/>
</dbReference>
<reference evidence="2 3" key="1">
    <citation type="submission" date="2014-08" db="EMBL/GenBank/DDBJ databases">
        <title>Porphyromonas gingivicanis strain:COT-022_OH1391 Genome sequencing.</title>
        <authorList>
            <person name="Wallis C."/>
            <person name="Deusch O."/>
            <person name="O'Flynn C."/>
            <person name="Davis I."/>
            <person name="Jospin G."/>
            <person name="Darling A.E."/>
            <person name="Coil D.A."/>
            <person name="Alexiev A."/>
            <person name="Horsfall A."/>
            <person name="Kirkwood N."/>
            <person name="Harris S."/>
            <person name="Eisen J.A."/>
        </authorList>
    </citation>
    <scope>NUCLEOTIDE SEQUENCE [LARGE SCALE GENOMIC DNA]</scope>
    <source>
        <strain evidence="3">COT-022 OH1391</strain>
    </source>
</reference>
<feature type="signal peptide" evidence="1">
    <location>
        <begin position="1"/>
        <end position="18"/>
    </location>
</feature>
<dbReference type="AlphaFoldDB" id="A0A0A2GAC0"/>
<keyword evidence="1" id="KW-0732">Signal</keyword>
<dbReference type="Pfam" id="PF14064">
    <property type="entry name" value="HmuY"/>
    <property type="match status" value="1"/>
</dbReference>
<dbReference type="STRING" id="266762.HQ36_07400"/>
<proteinExistence type="predicted"/>
<dbReference type="CDD" id="cd12105">
    <property type="entry name" value="HmuY"/>
    <property type="match status" value="1"/>
</dbReference>